<evidence type="ECO:0000256" key="3">
    <source>
        <dbReference type="PROSITE-ProRule" id="PRU00493"/>
    </source>
</evidence>
<proteinExistence type="predicted"/>
<dbReference type="Proteomes" id="UP000650524">
    <property type="component" value="Unassembled WGS sequence"/>
</dbReference>
<dbReference type="AlphaFoldDB" id="A0A8J6N1D7"/>
<gene>
    <name evidence="6" type="ORF">H8E19_11480</name>
</gene>
<evidence type="ECO:0000259" key="5">
    <source>
        <dbReference type="PROSITE" id="PS51554"/>
    </source>
</evidence>
<keyword evidence="2" id="KW-0456">Lyase</keyword>
<feature type="domain" description="PFL" evidence="5">
    <location>
        <begin position="20"/>
        <end position="671"/>
    </location>
</feature>
<organism evidence="6 7">
    <name type="scientific">Candidatus Desulfacyla euxinica</name>
    <dbReference type="NCBI Taxonomy" id="2841693"/>
    <lineage>
        <taxon>Bacteria</taxon>
        <taxon>Deltaproteobacteria</taxon>
        <taxon>Candidatus Desulfacyla</taxon>
    </lineage>
</organism>
<dbReference type="PROSITE" id="PS51554">
    <property type="entry name" value="PFL"/>
    <property type="match status" value="1"/>
</dbReference>
<evidence type="ECO:0000313" key="6">
    <source>
        <dbReference type="EMBL" id="MBC8178015.1"/>
    </source>
</evidence>
<feature type="modified residue" description="Glycine radical" evidence="3">
    <location>
        <position position="773"/>
    </location>
</feature>
<feature type="domain" description="Glycine radical" evidence="4">
    <location>
        <begin position="679"/>
        <end position="798"/>
    </location>
</feature>
<evidence type="ECO:0000256" key="2">
    <source>
        <dbReference type="ARBA" id="ARBA00023239"/>
    </source>
</evidence>
<keyword evidence="1 3" id="KW-0556">Organic radical</keyword>
<evidence type="ECO:0000313" key="7">
    <source>
        <dbReference type="Proteomes" id="UP000650524"/>
    </source>
</evidence>
<protein>
    <recommendedName>
        <fullName evidence="8">Glycyl radical protein</fullName>
    </recommendedName>
</protein>
<dbReference type="InterPro" id="IPR051215">
    <property type="entry name" value="GRE"/>
</dbReference>
<dbReference type="GO" id="GO:0005829">
    <property type="term" value="C:cytosol"/>
    <property type="evidence" value="ECO:0007669"/>
    <property type="project" value="TreeGrafter"/>
</dbReference>
<name>A0A8J6N1D7_9DELT</name>
<evidence type="ECO:0000259" key="4">
    <source>
        <dbReference type="PROSITE" id="PS51149"/>
    </source>
</evidence>
<dbReference type="SUPFAM" id="SSF51998">
    <property type="entry name" value="PFL-like glycyl radical enzymes"/>
    <property type="match status" value="1"/>
</dbReference>
<dbReference type="PROSITE" id="PS51149">
    <property type="entry name" value="GLY_RADICAL_2"/>
    <property type="match status" value="1"/>
</dbReference>
<reference evidence="6 7" key="1">
    <citation type="submission" date="2020-08" db="EMBL/GenBank/DDBJ databases">
        <title>Bridging the membrane lipid divide: bacteria of the FCB group superphylum have the potential to synthesize archaeal ether lipids.</title>
        <authorList>
            <person name="Villanueva L."/>
            <person name="Von Meijenfeldt F.A.B."/>
            <person name="Westbye A.B."/>
            <person name="Yadav S."/>
            <person name="Hopmans E.C."/>
            <person name="Dutilh B.E."/>
            <person name="Sinninghe Damste J.S."/>
        </authorList>
    </citation>
    <scope>NUCLEOTIDE SEQUENCE [LARGE SCALE GENOMIC DNA]</scope>
    <source>
        <strain evidence="6">NIOZ-UU27</strain>
    </source>
</reference>
<dbReference type="PANTHER" id="PTHR43641">
    <property type="entry name" value="FORMATE ACETYLTRANSFERASE 3-RELATED"/>
    <property type="match status" value="1"/>
</dbReference>
<dbReference type="Gene3D" id="3.20.70.20">
    <property type="match status" value="1"/>
</dbReference>
<sequence length="798" mass="90236">MKLAEQLKKKVVSRAVRNVKRGSAEEESNRGMYRPEIRLDLQRSRFFTESYKETEGQTMVVRRAKALASLLAKMDIFIRDHERIVGYQTSDINGIFHPIDQNWKSPARLVNSEAGSSLLDEAGKKELDELCAYWAGKSMSDRHQAAIPQSLKKYWTYEGTFLWTQLSELGIPDYERLFETGLKGRIQAAKDKLAEIDETIPVDYLEQKDFLEAVIISLEAVIHFGKRYSTLAETMAGEEKDPKRRSELEEISRICAWVPENPPRTLLEAFQFFYFIHLVRYMEYSTLGIGIRIDKIFGPFYERDLAEGRLNREEALEIMQLLWVKFNELGLVYSPTVSSVYGGVASLQAVTIGGTDKDGNDVTNDLTYLALEAAKNLHLIEPSIALRLHEGTPDKLYSNALDVIKTGVGYPSLFNDESLLPLIEKWGVPPVDARDYAVTGCVYIEIPGKNVMRRAVGYFVLAKCLWWALHQGVNPKTGEQHGARTADPSTFTSWEDLLDAYAEQVAFFTNKMEQLDRINLELIEKYCPRPFYSAIVEGCIESGKEARKWVYPSMIHSFAIVIGGINVADSITAVRKVVFEDKRVSLPELIEMMDKNWEGHEDIRQACINAPKYGNDDDYADSIARIVLCRGEEAMETIRDRYGLPHRGDGSAVSATYGLAYDTPATPDGRLDGDFFSDSTLAPSPGQDKEGPTAVLNSCAKIKSIETYNHLLNQKFPPRFLEEDTKPAFMAYLKTWKELNVPHLQLNIVDKETLVSAQEYPEEYSDLIVRVAGFSAYFVDLSKGLQDHIIARTEQSLA</sequence>
<dbReference type="PANTHER" id="PTHR43641:SF2">
    <property type="entry name" value="DEHYDRATASE YBIW-RELATED"/>
    <property type="match status" value="1"/>
</dbReference>
<dbReference type="GO" id="GO:0016829">
    <property type="term" value="F:lyase activity"/>
    <property type="evidence" value="ECO:0007669"/>
    <property type="project" value="UniProtKB-KW"/>
</dbReference>
<accession>A0A8J6N1D7</accession>
<dbReference type="Pfam" id="PF01228">
    <property type="entry name" value="Gly_radical"/>
    <property type="match status" value="1"/>
</dbReference>
<dbReference type="InterPro" id="IPR004184">
    <property type="entry name" value="PFL_dom"/>
</dbReference>
<comment type="caution">
    <text evidence="6">The sequence shown here is derived from an EMBL/GenBank/DDBJ whole genome shotgun (WGS) entry which is preliminary data.</text>
</comment>
<evidence type="ECO:0000256" key="1">
    <source>
        <dbReference type="ARBA" id="ARBA00022818"/>
    </source>
</evidence>
<dbReference type="InterPro" id="IPR001150">
    <property type="entry name" value="Gly_radical"/>
</dbReference>
<evidence type="ECO:0008006" key="8">
    <source>
        <dbReference type="Google" id="ProtNLM"/>
    </source>
</evidence>
<dbReference type="Pfam" id="PF02901">
    <property type="entry name" value="PFL-like"/>
    <property type="match status" value="1"/>
</dbReference>
<dbReference type="EMBL" id="JACNJD010000251">
    <property type="protein sequence ID" value="MBC8178015.1"/>
    <property type="molecule type" value="Genomic_DNA"/>
</dbReference>